<dbReference type="Proteomes" id="UP000034752">
    <property type="component" value="Unassembled WGS sequence"/>
</dbReference>
<evidence type="ECO:0000313" key="1">
    <source>
        <dbReference type="EMBL" id="KKT53064.1"/>
    </source>
</evidence>
<proteinExistence type="predicted"/>
<name>A0A0G1KYT3_UNCK3</name>
<dbReference type="AlphaFoldDB" id="A0A0G1KYT3"/>
<reference evidence="1 2" key="1">
    <citation type="journal article" date="2015" name="Nature">
        <title>rRNA introns, odd ribosomes, and small enigmatic genomes across a large radiation of phyla.</title>
        <authorList>
            <person name="Brown C.T."/>
            <person name="Hug L.A."/>
            <person name="Thomas B.C."/>
            <person name="Sharon I."/>
            <person name="Castelle C.J."/>
            <person name="Singh A."/>
            <person name="Wilkins M.J."/>
            <person name="Williams K.H."/>
            <person name="Banfield J.F."/>
        </authorList>
    </citation>
    <scope>NUCLEOTIDE SEQUENCE [LARGE SCALE GENOMIC DNA]</scope>
</reference>
<protein>
    <submittedName>
        <fullName evidence="1">Uncharacterized protein</fullName>
    </submittedName>
</protein>
<comment type="caution">
    <text evidence="1">The sequence shown here is derived from an EMBL/GenBank/DDBJ whole genome shotgun (WGS) entry which is preliminary data.</text>
</comment>
<organism evidence="1 2">
    <name type="scientific">candidate division Kazan bacterium GW2011_GWA1_44_22</name>
    <dbReference type="NCBI Taxonomy" id="1620410"/>
    <lineage>
        <taxon>Bacteria</taxon>
        <taxon>Bacteria division Kazan-3B-28</taxon>
    </lineage>
</organism>
<sequence>MSKHPAILLAEFIKGELRTILALGLLLVVWVGFGLAAPGDSYTFDFGTGLSTEIAPGAISVNGGAAIYPQSAANGVKFGWQTAFVAEQSSGAQVADLLETDSNQGVTDNGFKISGLADSYYNITLSSGNLTNPITTKVVVGGISYVADSDPGVWRTLTFKTAAANGIIDFNFQRTGVNLWAINAIILTPSVGAPAEATFDLVLLPTEHTVVAGGSALYQIAVVPHNGYASPVILSLGDVPTNLQTSMSPKSGIPSFTARLQVNTLVNTPVTRYTIAINAKGQDVLARSLTKQISLVVANSWSTSSIEPMTDTGAVSVIGGAEFKRQAKKNQAWIDWYLAWERKHVPSTRDLTTLQDLSWQASVEVLPELPEARSVIDASLRGLTGAGIIGMVVDSAPVVAEVSPPPTGFWARFFGSMFIPAQ</sequence>
<gene>
    <name evidence="1" type="ORF">VE96_C0003G0004</name>
</gene>
<accession>A0A0G1KYT3</accession>
<evidence type="ECO:0000313" key="2">
    <source>
        <dbReference type="Proteomes" id="UP000034752"/>
    </source>
</evidence>
<dbReference type="EMBL" id="LCIJ01000003">
    <property type="protein sequence ID" value="KKT53064.1"/>
    <property type="molecule type" value="Genomic_DNA"/>
</dbReference>